<dbReference type="RefSeq" id="WP_234377324.1">
    <property type="nucleotide sequence ID" value="NZ_CP108057.1"/>
</dbReference>
<dbReference type="SUPFAM" id="SSF55874">
    <property type="entry name" value="ATPase domain of HSP90 chaperone/DNA topoisomerase II/histidine kinase"/>
    <property type="match status" value="1"/>
</dbReference>
<keyword evidence="3" id="KW-0067">ATP-binding</keyword>
<keyword evidence="1" id="KW-0808">Transferase</keyword>
<feature type="domain" description="Histidine kinase/HSP90-like ATPase" evidence="2">
    <location>
        <begin position="24"/>
        <end position="134"/>
    </location>
</feature>
<keyword evidence="4" id="KW-1185">Reference proteome</keyword>
<proteinExistence type="predicted"/>
<dbReference type="Pfam" id="PF13581">
    <property type="entry name" value="HATPase_c_2"/>
    <property type="match status" value="1"/>
</dbReference>
<organism evidence="3 4">
    <name type="scientific">Streptomyces goshikiensis</name>
    <dbReference type="NCBI Taxonomy" id="1942"/>
    <lineage>
        <taxon>Bacteria</taxon>
        <taxon>Bacillati</taxon>
        <taxon>Actinomycetota</taxon>
        <taxon>Actinomycetes</taxon>
        <taxon>Kitasatosporales</taxon>
        <taxon>Streptomycetaceae</taxon>
        <taxon>Streptomyces</taxon>
    </lineage>
</organism>
<keyword evidence="1" id="KW-0723">Serine/threonine-protein kinase</keyword>
<dbReference type="GO" id="GO:0005524">
    <property type="term" value="F:ATP binding"/>
    <property type="evidence" value="ECO:0007669"/>
    <property type="project" value="UniProtKB-KW"/>
</dbReference>
<name>A0ABZ1RD48_9ACTN</name>
<sequence length="141" mass="15404">MTLRLTPALEAEELLLDTRFRAVDLGKLRLRVDELALTAGLGQPRRAEFVLAMHEVVCNAVRHGGGSGTLRLYQSRDTLRCQVSDEGPGFDEGSVPRSLPELGASGEGRGLWLVRRMTDSMEVSTDTVGARVTYTMRLGST</sequence>
<keyword evidence="3" id="KW-0547">Nucleotide-binding</keyword>
<keyword evidence="1" id="KW-0418">Kinase</keyword>
<dbReference type="PANTHER" id="PTHR35526:SF3">
    <property type="entry name" value="ANTI-SIGMA-F FACTOR RSBW"/>
    <property type="match status" value="1"/>
</dbReference>
<protein>
    <submittedName>
        <fullName evidence="3">ATP-binding protein</fullName>
    </submittedName>
</protein>
<dbReference type="InterPro" id="IPR050267">
    <property type="entry name" value="Anti-sigma-factor_SerPK"/>
</dbReference>
<dbReference type="Proteomes" id="UP001432075">
    <property type="component" value="Chromosome"/>
</dbReference>
<dbReference type="EMBL" id="CP108057">
    <property type="protein sequence ID" value="WUO44697.1"/>
    <property type="molecule type" value="Genomic_DNA"/>
</dbReference>
<dbReference type="Gene3D" id="3.30.565.10">
    <property type="entry name" value="Histidine kinase-like ATPase, C-terminal domain"/>
    <property type="match status" value="1"/>
</dbReference>
<dbReference type="PANTHER" id="PTHR35526">
    <property type="entry name" value="ANTI-SIGMA-F FACTOR RSBW-RELATED"/>
    <property type="match status" value="1"/>
</dbReference>
<dbReference type="InterPro" id="IPR036890">
    <property type="entry name" value="HATPase_C_sf"/>
</dbReference>
<evidence type="ECO:0000259" key="2">
    <source>
        <dbReference type="Pfam" id="PF13581"/>
    </source>
</evidence>
<reference evidence="3" key="1">
    <citation type="submission" date="2022-10" db="EMBL/GenBank/DDBJ databases">
        <title>The complete genomes of actinobacterial strains from the NBC collection.</title>
        <authorList>
            <person name="Joergensen T.S."/>
            <person name="Alvarez Arevalo M."/>
            <person name="Sterndorff E.B."/>
            <person name="Faurdal D."/>
            <person name="Vuksanovic O."/>
            <person name="Mourched A.-S."/>
            <person name="Charusanti P."/>
            <person name="Shaw S."/>
            <person name="Blin K."/>
            <person name="Weber T."/>
        </authorList>
    </citation>
    <scope>NUCLEOTIDE SEQUENCE</scope>
    <source>
        <strain evidence="3">NBC_00283</strain>
    </source>
</reference>
<dbReference type="CDD" id="cd16936">
    <property type="entry name" value="HATPase_RsbW-like"/>
    <property type="match status" value="1"/>
</dbReference>
<evidence type="ECO:0000313" key="3">
    <source>
        <dbReference type="EMBL" id="WUO44697.1"/>
    </source>
</evidence>
<dbReference type="InterPro" id="IPR003594">
    <property type="entry name" value="HATPase_dom"/>
</dbReference>
<evidence type="ECO:0000256" key="1">
    <source>
        <dbReference type="ARBA" id="ARBA00022527"/>
    </source>
</evidence>
<gene>
    <name evidence="3" type="ORF">OHU17_02145</name>
</gene>
<evidence type="ECO:0000313" key="4">
    <source>
        <dbReference type="Proteomes" id="UP001432075"/>
    </source>
</evidence>
<accession>A0ABZ1RD48</accession>